<feature type="domain" description="PDZ" evidence="11">
    <location>
        <begin position="447"/>
        <end position="533"/>
    </location>
</feature>
<protein>
    <submittedName>
        <fullName evidence="13">Regulating synaptic membrane exocytosis protein 1 isoform X18</fullName>
    </submittedName>
</protein>
<evidence type="ECO:0000259" key="11">
    <source>
        <dbReference type="PROSITE" id="PS50106"/>
    </source>
</evidence>
<keyword evidence="7" id="KW-0770">Synapse</keyword>
<evidence type="ECO:0000256" key="2">
    <source>
        <dbReference type="ARBA" id="ARBA00022723"/>
    </source>
</evidence>
<dbReference type="Proteomes" id="UP000694851">
    <property type="component" value="Unplaced"/>
</dbReference>
<dbReference type="InterPro" id="IPR039032">
    <property type="entry name" value="Rim-like"/>
</dbReference>
<feature type="compositionally biased region" description="Low complexity" evidence="9">
    <location>
        <begin position="959"/>
        <end position="980"/>
    </location>
</feature>
<evidence type="ECO:0000256" key="9">
    <source>
        <dbReference type="SAM" id="MobiDB-lite"/>
    </source>
</evidence>
<dbReference type="SMART" id="SM00228">
    <property type="entry name" value="PDZ"/>
    <property type="match status" value="1"/>
</dbReference>
<dbReference type="InterPro" id="IPR013083">
    <property type="entry name" value="Znf_RING/FYVE/PHD"/>
</dbReference>
<dbReference type="GO" id="GO:0044325">
    <property type="term" value="F:transmembrane transporter binding"/>
    <property type="evidence" value="ECO:0007669"/>
    <property type="project" value="TreeGrafter"/>
</dbReference>
<dbReference type="GO" id="GO:0048788">
    <property type="term" value="C:cytoskeleton of presynaptic active zone"/>
    <property type="evidence" value="ECO:0007669"/>
    <property type="project" value="TreeGrafter"/>
</dbReference>
<feature type="compositionally biased region" description="Basic and acidic residues" evidence="9">
    <location>
        <begin position="1091"/>
        <end position="1104"/>
    </location>
</feature>
<feature type="compositionally biased region" description="Basic and acidic residues" evidence="9">
    <location>
        <begin position="147"/>
        <end position="199"/>
    </location>
</feature>
<feature type="region of interest" description="Disordered" evidence="9">
    <location>
        <begin position="19"/>
        <end position="397"/>
    </location>
</feature>
<feature type="compositionally biased region" description="Acidic residues" evidence="9">
    <location>
        <begin position="387"/>
        <end position="397"/>
    </location>
</feature>
<dbReference type="GO" id="GO:0008270">
    <property type="term" value="F:zinc ion binding"/>
    <property type="evidence" value="ECO:0007669"/>
    <property type="project" value="UniProtKB-KW"/>
</dbReference>
<keyword evidence="6" id="KW-0862">Zinc</keyword>
<dbReference type="GO" id="GO:0042391">
    <property type="term" value="P:regulation of membrane potential"/>
    <property type="evidence" value="ECO:0007669"/>
    <property type="project" value="TreeGrafter"/>
</dbReference>
<evidence type="ECO:0000313" key="12">
    <source>
        <dbReference type="Proteomes" id="UP000694851"/>
    </source>
</evidence>
<feature type="compositionally biased region" description="Low complexity" evidence="9">
    <location>
        <begin position="254"/>
        <end position="272"/>
    </location>
</feature>
<dbReference type="Pfam" id="PF00168">
    <property type="entry name" value="C2"/>
    <property type="match status" value="2"/>
</dbReference>
<feature type="compositionally biased region" description="Polar residues" evidence="9">
    <location>
        <begin position="30"/>
        <end position="42"/>
    </location>
</feature>
<sequence length="1306" mass="145332">MWVCNLCRKQQEILTKSGAWFFGSGPQPPSQDGTLSDTTTGAGSEVPREKKARLQERSRSQTPLSTAAASTQDRAPPSAQPDRRKGAEPSQQAVGPEQKQAASRSRSEPPRERKKTPGPSEQNGKGALRSERKRAPKPSVPPGEGVLEERERKERRESRRLEKGRSQDYPDVPEKREDGKAADDEKQRKEEEYQTRYRSDPNLARYPVKPPPEEQQMRMHARVSRARHERRHSDVALPRTEGGAAPPESKAGKRAPAAARASPPDSPRAYSAERTAEARAPGAKPLANHSPPAPRHGPVPAEAPEPKAQEPLRKQSRLDPSSAVLIRKAKREKAETMLRNDSLSSDQSESVRPSPPKPHRSKRGGKKRQMSVSSSEEEGVSTPEYTSCEDVELESESVSEKGDLDYYWLDPATWHSRETSPISSHPVTWQPSKEGDRLIGRVILNKRTTMPKESGALLGLKVVGGKMTDLGRLGAFITKVKKGSLADVVGHLRAGDEVLEWNGKPLPGATNEEVYNIILESKSEPQVEIIVSRPIGDIPRIPESSHPPLESSSSSFESQKMERPSISVISPTSPGALKDAPQVLPGQLSVKMWYDKVGHQLIVNVLQATDLPSRVDGRPRNPYVKMYFLPDRSDKSKRRTKTVKKVLEPKWNQTFVYSHVHRRDFRERMLEITVWDQPRVQEEESEFLGEILIELETALLDDEPHWYKLQTHDESSLPLPQPSPFMPRRHIHGESSSKKLQRSQRISDSDISDFEVDDGIGVVPPVGYRSSARESKSTTLTVPEQQRTTHHRSRSVSPHRGDDQGRPRSRLPNVPLQRSLDEIHPTRRSRSPTRHHDASRSPVDHRSREVDSQYLSEQDRMHRQGSPTRSPPADAPFSSRRGRQLPQVPVRSGSIEQASLVVEERTRQMKMKVHRFKQTTGSGSSQELDREQYSKYNIHKDQYRSCDNVSAKSSDSDVSDVSAISRTSSASRLSSTSFMSEQSERPRGRISSFTPKMQGRRMGTSGRAITKSTSVSGEMYTLEHNDGSQSDTAVGMVGAGGKKRRSSLSAKVVAIVSRRSRSTSQLSQTESGHKKLKSTIQRSTETGMAAEMRKMVRQPSRESTDGSINSYSSEGNLIFPGVRLGADSQFSDFLDGLGPAQLVGRQTLATPAMGDIQIGMEDKKGQLEVEVIRARSLTQKPGSKSTPAPYVKVYLLENGACIAKKKTRIARKTLDPLYQQSLVFDESPQGKVLQVIVWGDYGRMDHKCFMGVAQILLEELDLSSMVIGWYKLFPPSSLVDPTLTPLTRRASQSSLESSTGPPCIRS</sequence>
<dbReference type="GO" id="GO:2000300">
    <property type="term" value="P:regulation of synaptic vesicle exocytosis"/>
    <property type="evidence" value="ECO:0007669"/>
    <property type="project" value="TreeGrafter"/>
</dbReference>
<dbReference type="InterPro" id="IPR036034">
    <property type="entry name" value="PDZ_sf"/>
</dbReference>
<dbReference type="SMART" id="SM00239">
    <property type="entry name" value="C2"/>
    <property type="match status" value="2"/>
</dbReference>
<dbReference type="CDD" id="cd06714">
    <property type="entry name" value="PDZ_RIM-like"/>
    <property type="match status" value="1"/>
</dbReference>
<dbReference type="Gene3D" id="3.30.40.10">
    <property type="entry name" value="Zinc/RING finger domain, C3HC4 (zinc finger)"/>
    <property type="match status" value="1"/>
</dbReference>
<dbReference type="GO" id="GO:0042734">
    <property type="term" value="C:presynaptic membrane"/>
    <property type="evidence" value="ECO:0007669"/>
    <property type="project" value="TreeGrafter"/>
</dbReference>
<dbReference type="Gene3D" id="2.30.42.10">
    <property type="match status" value="1"/>
</dbReference>
<feature type="compositionally biased region" description="Polar residues" evidence="9">
    <location>
        <begin position="339"/>
        <end position="351"/>
    </location>
</feature>
<feature type="region of interest" description="Disordered" evidence="9">
    <location>
        <begin position="540"/>
        <end position="574"/>
    </location>
</feature>
<dbReference type="GeneID" id="109387559"/>
<keyword evidence="1" id="KW-0597">Phosphoprotein</keyword>
<feature type="region of interest" description="Disordered" evidence="9">
    <location>
        <begin position="946"/>
        <end position="1006"/>
    </location>
</feature>
<dbReference type="Pfam" id="PF00595">
    <property type="entry name" value="PDZ"/>
    <property type="match status" value="1"/>
</dbReference>
<feature type="region of interest" description="Disordered" evidence="9">
    <location>
        <begin position="712"/>
        <end position="892"/>
    </location>
</feature>
<evidence type="ECO:0000256" key="3">
    <source>
        <dbReference type="ARBA" id="ARBA00022737"/>
    </source>
</evidence>
<feature type="compositionally biased region" description="Basic and acidic residues" evidence="9">
    <location>
        <begin position="46"/>
        <end position="59"/>
    </location>
</feature>
<evidence type="ECO:0000256" key="1">
    <source>
        <dbReference type="ARBA" id="ARBA00022553"/>
    </source>
</evidence>
<feature type="compositionally biased region" description="Basic and acidic residues" evidence="9">
    <location>
        <begin position="834"/>
        <end position="862"/>
    </location>
</feature>
<feature type="domain" description="C2" evidence="10">
    <location>
        <begin position="1152"/>
        <end position="1270"/>
    </location>
</feature>
<evidence type="ECO:0000256" key="5">
    <source>
        <dbReference type="ARBA" id="ARBA00022782"/>
    </source>
</evidence>
<evidence type="ECO:0000256" key="7">
    <source>
        <dbReference type="ARBA" id="ARBA00023018"/>
    </source>
</evidence>
<evidence type="ECO:0000256" key="6">
    <source>
        <dbReference type="ARBA" id="ARBA00022833"/>
    </source>
</evidence>
<feature type="domain" description="C2" evidence="10">
    <location>
        <begin position="584"/>
        <end position="707"/>
    </location>
</feature>
<name>A0A8B7S281_HIPAR</name>
<feature type="compositionally biased region" description="Basic and acidic residues" evidence="9">
    <location>
        <begin position="304"/>
        <end position="317"/>
    </location>
</feature>
<feature type="compositionally biased region" description="Low complexity" evidence="9">
    <location>
        <begin position="542"/>
        <end position="558"/>
    </location>
</feature>
<dbReference type="Gene3D" id="2.60.40.150">
    <property type="entry name" value="C2 domain"/>
    <property type="match status" value="2"/>
</dbReference>
<feature type="compositionally biased region" description="Pro residues" evidence="9">
    <location>
        <begin position="291"/>
        <end position="303"/>
    </location>
</feature>
<dbReference type="PROSITE" id="PS50106">
    <property type="entry name" value="PDZ"/>
    <property type="match status" value="1"/>
</dbReference>
<accession>A0A8B7S281</accession>
<dbReference type="FunFam" id="2.60.40.150:FF:000003">
    <property type="entry name" value="Regulating synaptic membrane exocytosis protein 2"/>
    <property type="match status" value="1"/>
</dbReference>
<dbReference type="GO" id="GO:0048167">
    <property type="term" value="P:regulation of synaptic plasticity"/>
    <property type="evidence" value="ECO:0007669"/>
    <property type="project" value="TreeGrafter"/>
</dbReference>
<dbReference type="PANTHER" id="PTHR12157">
    <property type="entry name" value="REGULATING SYNAPTIC MEMBRANE EXOCYTOSIS PROTEIN"/>
    <property type="match status" value="1"/>
</dbReference>
<dbReference type="RefSeq" id="XP_019507109.1">
    <property type="nucleotide sequence ID" value="XM_019651564.1"/>
</dbReference>
<dbReference type="InterPro" id="IPR035892">
    <property type="entry name" value="C2_domain_sf"/>
</dbReference>
<dbReference type="SUPFAM" id="SSF49562">
    <property type="entry name" value="C2 domain (Calcium/lipid-binding domain, CaLB)"/>
    <property type="match status" value="2"/>
</dbReference>
<feature type="region of interest" description="Disordered" evidence="9">
    <location>
        <begin position="1059"/>
        <end position="1109"/>
    </location>
</feature>
<evidence type="ECO:0000259" key="10">
    <source>
        <dbReference type="PROSITE" id="PS50004"/>
    </source>
</evidence>
<evidence type="ECO:0000313" key="13">
    <source>
        <dbReference type="RefSeq" id="XP_019507109.1"/>
    </source>
</evidence>
<proteinExistence type="predicted"/>
<dbReference type="CDD" id="cd04031">
    <property type="entry name" value="C2A_RIM1alpha"/>
    <property type="match status" value="1"/>
</dbReference>
<reference evidence="13" key="1">
    <citation type="submission" date="2025-08" db="UniProtKB">
        <authorList>
            <consortium name="RefSeq"/>
        </authorList>
    </citation>
    <scope>IDENTIFICATION</scope>
    <source>
        <tissue evidence="13">Muscle</tissue>
    </source>
</reference>
<dbReference type="InterPro" id="IPR000008">
    <property type="entry name" value="C2_dom"/>
</dbReference>
<comment type="subcellular location">
    <subcellularLocation>
        <location evidence="8">Synapse</location>
    </subcellularLocation>
</comment>
<evidence type="ECO:0000256" key="8">
    <source>
        <dbReference type="ARBA" id="ARBA00034103"/>
    </source>
</evidence>
<feature type="compositionally biased region" description="Polar residues" evidence="9">
    <location>
        <begin position="60"/>
        <end position="73"/>
    </location>
</feature>
<feature type="compositionally biased region" description="Basic residues" evidence="9">
    <location>
        <begin position="219"/>
        <end position="230"/>
    </location>
</feature>
<keyword evidence="12" id="KW-1185">Reference proteome</keyword>
<feature type="compositionally biased region" description="Basic residues" evidence="9">
    <location>
        <begin position="357"/>
        <end position="369"/>
    </location>
</feature>
<dbReference type="OrthoDB" id="420032at2759"/>
<keyword evidence="5" id="KW-0221">Differentiation</keyword>
<dbReference type="PROSITE" id="PS50004">
    <property type="entry name" value="C2"/>
    <property type="match status" value="2"/>
</dbReference>
<dbReference type="GO" id="GO:0030154">
    <property type="term" value="P:cell differentiation"/>
    <property type="evidence" value="ECO:0007669"/>
    <property type="project" value="UniProtKB-KW"/>
</dbReference>
<dbReference type="PANTHER" id="PTHR12157:SF18">
    <property type="entry name" value="REGULATING SYNAPTIC MEMBRANE EXOCYTOSIS PROTEIN 1"/>
    <property type="match status" value="1"/>
</dbReference>
<dbReference type="SUPFAM" id="SSF50156">
    <property type="entry name" value="PDZ domain-like"/>
    <property type="match status" value="1"/>
</dbReference>
<dbReference type="FunFam" id="2.30.42.10:FF:000003">
    <property type="entry name" value="Regulating synaptic membrane exocytosis protein 1, putative"/>
    <property type="match status" value="1"/>
</dbReference>
<feature type="compositionally biased region" description="Polar residues" evidence="9">
    <location>
        <begin position="777"/>
        <end position="786"/>
    </location>
</feature>
<gene>
    <name evidence="13" type="primary">LOC109387559</name>
</gene>
<keyword evidence="4" id="KW-0863">Zinc-finger</keyword>
<dbReference type="GO" id="GO:0048791">
    <property type="term" value="P:calcium ion-regulated exocytosis of neurotransmitter"/>
    <property type="evidence" value="ECO:0007669"/>
    <property type="project" value="TreeGrafter"/>
</dbReference>
<dbReference type="GO" id="GO:0050806">
    <property type="term" value="P:positive regulation of synaptic transmission"/>
    <property type="evidence" value="ECO:0007669"/>
    <property type="project" value="TreeGrafter"/>
</dbReference>
<dbReference type="CDD" id="cd04028">
    <property type="entry name" value="C2B_RIM1alpha"/>
    <property type="match status" value="1"/>
</dbReference>
<organism evidence="12 13">
    <name type="scientific">Hipposideros armiger</name>
    <name type="common">Great Himalayan leaf-nosed bat</name>
    <dbReference type="NCBI Taxonomy" id="186990"/>
    <lineage>
        <taxon>Eukaryota</taxon>
        <taxon>Metazoa</taxon>
        <taxon>Chordata</taxon>
        <taxon>Craniata</taxon>
        <taxon>Vertebrata</taxon>
        <taxon>Euteleostomi</taxon>
        <taxon>Mammalia</taxon>
        <taxon>Eutheria</taxon>
        <taxon>Laurasiatheria</taxon>
        <taxon>Chiroptera</taxon>
        <taxon>Yinpterochiroptera</taxon>
        <taxon>Rhinolophoidea</taxon>
        <taxon>Hipposideridae</taxon>
        <taxon>Hipposideros</taxon>
    </lineage>
</organism>
<dbReference type="InterPro" id="IPR001478">
    <property type="entry name" value="PDZ"/>
</dbReference>
<keyword evidence="2" id="KW-0479">Metal-binding</keyword>
<evidence type="ECO:0000256" key="4">
    <source>
        <dbReference type="ARBA" id="ARBA00022771"/>
    </source>
</evidence>
<keyword evidence="3" id="KW-0677">Repeat</keyword>
<dbReference type="FunFam" id="2.60.40.150:FF:000001">
    <property type="entry name" value="Regulating synaptic membrane exocytosis 3, isoform CRA_a"/>
    <property type="match status" value="1"/>
</dbReference>
<dbReference type="GO" id="GO:0031267">
    <property type="term" value="F:small GTPase binding"/>
    <property type="evidence" value="ECO:0007669"/>
    <property type="project" value="InterPro"/>
</dbReference>